<dbReference type="PANTHER" id="PTHR24305:SF161">
    <property type="entry name" value="P450, PUTATIVE (EUROFUNG)-RELATED"/>
    <property type="match status" value="1"/>
</dbReference>
<protein>
    <submittedName>
        <fullName evidence="9">Cytochrome P450</fullName>
    </submittedName>
</protein>
<dbReference type="AlphaFoldDB" id="A0A8K0WTV6"/>
<keyword evidence="7" id="KW-0560">Oxidoreductase</keyword>
<evidence type="ECO:0000256" key="1">
    <source>
        <dbReference type="ARBA" id="ARBA00001971"/>
    </source>
</evidence>
<name>A0A8K0WTV6_9HYPO</name>
<dbReference type="InterPro" id="IPR001128">
    <property type="entry name" value="Cyt_P450"/>
</dbReference>
<evidence type="ECO:0000256" key="3">
    <source>
        <dbReference type="ARBA" id="ARBA00022617"/>
    </source>
</evidence>
<evidence type="ECO:0000256" key="4">
    <source>
        <dbReference type="ARBA" id="ARBA00022723"/>
    </source>
</evidence>
<evidence type="ECO:0000256" key="5">
    <source>
        <dbReference type="ARBA" id="ARBA00023004"/>
    </source>
</evidence>
<dbReference type="GO" id="GO:0016705">
    <property type="term" value="F:oxidoreductase activity, acting on paired donors, with incorporation or reduction of molecular oxygen"/>
    <property type="evidence" value="ECO:0007669"/>
    <property type="project" value="InterPro"/>
</dbReference>
<evidence type="ECO:0000256" key="8">
    <source>
        <dbReference type="SAM" id="Phobius"/>
    </source>
</evidence>
<reference evidence="9" key="1">
    <citation type="journal article" date="2021" name="Nat. Commun.">
        <title>Genetic determinants of endophytism in the Arabidopsis root mycobiome.</title>
        <authorList>
            <person name="Mesny F."/>
            <person name="Miyauchi S."/>
            <person name="Thiergart T."/>
            <person name="Pickel B."/>
            <person name="Atanasova L."/>
            <person name="Karlsson M."/>
            <person name="Huettel B."/>
            <person name="Barry K.W."/>
            <person name="Haridas S."/>
            <person name="Chen C."/>
            <person name="Bauer D."/>
            <person name="Andreopoulos W."/>
            <person name="Pangilinan J."/>
            <person name="LaButti K."/>
            <person name="Riley R."/>
            <person name="Lipzen A."/>
            <person name="Clum A."/>
            <person name="Drula E."/>
            <person name="Henrissat B."/>
            <person name="Kohler A."/>
            <person name="Grigoriev I.V."/>
            <person name="Martin F.M."/>
            <person name="Hacquard S."/>
        </authorList>
    </citation>
    <scope>NUCLEOTIDE SEQUENCE</scope>
    <source>
        <strain evidence="9">MPI-CAGE-CH-0235</strain>
    </source>
</reference>
<comment type="pathway">
    <text evidence="2">Mycotoxin biosynthesis.</text>
</comment>
<dbReference type="PROSITE" id="PS00086">
    <property type="entry name" value="CYTOCHROME_P450"/>
    <property type="match status" value="1"/>
</dbReference>
<keyword evidence="10" id="KW-1185">Reference proteome</keyword>
<evidence type="ECO:0000313" key="9">
    <source>
        <dbReference type="EMBL" id="KAH7322518.1"/>
    </source>
</evidence>
<accession>A0A8K0WTV6</accession>
<dbReference type="InterPro" id="IPR002401">
    <property type="entry name" value="Cyt_P450_E_grp-I"/>
</dbReference>
<dbReference type="GO" id="GO:0005506">
    <property type="term" value="F:iron ion binding"/>
    <property type="evidence" value="ECO:0007669"/>
    <property type="project" value="InterPro"/>
</dbReference>
<comment type="caution">
    <text evidence="9">The sequence shown here is derived from an EMBL/GenBank/DDBJ whole genome shotgun (WGS) entry which is preliminary data.</text>
</comment>
<dbReference type="Gene3D" id="1.10.630.10">
    <property type="entry name" value="Cytochrome P450"/>
    <property type="match status" value="1"/>
</dbReference>
<evidence type="ECO:0000256" key="2">
    <source>
        <dbReference type="ARBA" id="ARBA00004685"/>
    </source>
</evidence>
<dbReference type="PANTHER" id="PTHR24305">
    <property type="entry name" value="CYTOCHROME P450"/>
    <property type="match status" value="1"/>
</dbReference>
<dbReference type="Pfam" id="PF00067">
    <property type="entry name" value="p450"/>
    <property type="match status" value="1"/>
</dbReference>
<keyword evidence="5 6" id="KW-0408">Iron</keyword>
<dbReference type="InterPro" id="IPR036396">
    <property type="entry name" value="Cyt_P450_sf"/>
</dbReference>
<comment type="cofactor">
    <cofactor evidence="1 6">
        <name>heme</name>
        <dbReference type="ChEBI" id="CHEBI:30413"/>
    </cofactor>
</comment>
<dbReference type="InterPro" id="IPR017972">
    <property type="entry name" value="Cyt_P450_CS"/>
</dbReference>
<comment type="similarity">
    <text evidence="7">Belongs to the cytochrome P450 family.</text>
</comment>
<dbReference type="OrthoDB" id="1470350at2759"/>
<dbReference type="PRINTS" id="PR00463">
    <property type="entry name" value="EP450I"/>
</dbReference>
<dbReference type="InterPro" id="IPR050121">
    <property type="entry name" value="Cytochrome_P450_monoxygenase"/>
</dbReference>
<keyword evidence="7" id="KW-0503">Monooxygenase</keyword>
<feature type="binding site" description="axial binding residue" evidence="6">
    <location>
        <position position="473"/>
    </location>
    <ligand>
        <name>heme</name>
        <dbReference type="ChEBI" id="CHEBI:30413"/>
    </ligand>
    <ligandPart>
        <name>Fe</name>
        <dbReference type="ChEBI" id="CHEBI:18248"/>
    </ligandPart>
</feature>
<dbReference type="PRINTS" id="PR00385">
    <property type="entry name" value="P450"/>
</dbReference>
<keyword evidence="3 6" id="KW-0349">Heme</keyword>
<dbReference type="GO" id="GO:0020037">
    <property type="term" value="F:heme binding"/>
    <property type="evidence" value="ECO:0007669"/>
    <property type="project" value="InterPro"/>
</dbReference>
<dbReference type="Proteomes" id="UP000813444">
    <property type="component" value="Unassembled WGS sequence"/>
</dbReference>
<gene>
    <name evidence="9" type="ORF">B0I35DRAFT_370865</name>
</gene>
<sequence length="532" mass="59561">MEATTQNRSNVAMVIENAAPWLDMIGQRTSRYEALSAAVALGFSVWLALFLYRLSSHPLAKFPGPRLATFSNLPYSLSFLGGRQPFDVLKLHARYGSVVRVAPNELSFDTSQSWKDIYGTKKDHETFIKSAFYDGGNFADQGIHSIVSERDPGRHGEMRKELSSAFSDRSLREQEHLVSESIDLFVSQVGRYGKEAGGVNLTKWFNLMTFDVIGELAFGVSFEGLKTAETHSWVQTVLASMGQASLADTLYRNPFLAKLFLLVNPGWMTKMREGSIKHEQRTMDLVERRLNDASDRKDFMSFLLAGKETNEIMDSKSKVQLAAHASDFVIAGSETTATALAVVSYYLCKDRRLLKKLQDEVRSSFKSYDEINGNSTASLTYVKAVCLEALRIFPPLPLGLPRVVPVQGGSVDGHQIPGGTIVSVNPLAASLNSANFADPLKFDPSRWLEENTGGIGEDRLEASQPFSFGPRNCLGRALAWLEMRTTLAKLHYRYDMELVNTEVDWLRDSQMHLLWKKPDLFVRITRDRLAEM</sequence>
<organism evidence="9 10">
    <name type="scientific">Stachybotrys elegans</name>
    <dbReference type="NCBI Taxonomy" id="80388"/>
    <lineage>
        <taxon>Eukaryota</taxon>
        <taxon>Fungi</taxon>
        <taxon>Dikarya</taxon>
        <taxon>Ascomycota</taxon>
        <taxon>Pezizomycotina</taxon>
        <taxon>Sordariomycetes</taxon>
        <taxon>Hypocreomycetidae</taxon>
        <taxon>Hypocreales</taxon>
        <taxon>Stachybotryaceae</taxon>
        <taxon>Stachybotrys</taxon>
    </lineage>
</organism>
<feature type="transmembrane region" description="Helical" evidence="8">
    <location>
        <begin position="34"/>
        <end position="52"/>
    </location>
</feature>
<proteinExistence type="inferred from homology"/>
<evidence type="ECO:0000256" key="7">
    <source>
        <dbReference type="RuleBase" id="RU000461"/>
    </source>
</evidence>
<dbReference type="CDD" id="cd11058">
    <property type="entry name" value="CYP60B-like"/>
    <property type="match status" value="1"/>
</dbReference>
<keyword evidence="8" id="KW-0472">Membrane</keyword>
<evidence type="ECO:0000313" key="10">
    <source>
        <dbReference type="Proteomes" id="UP000813444"/>
    </source>
</evidence>
<keyword evidence="4 6" id="KW-0479">Metal-binding</keyword>
<dbReference type="GO" id="GO:0004497">
    <property type="term" value="F:monooxygenase activity"/>
    <property type="evidence" value="ECO:0007669"/>
    <property type="project" value="UniProtKB-KW"/>
</dbReference>
<dbReference type="EMBL" id="JAGPNK010000004">
    <property type="protein sequence ID" value="KAH7322518.1"/>
    <property type="molecule type" value="Genomic_DNA"/>
</dbReference>
<dbReference type="SUPFAM" id="SSF48264">
    <property type="entry name" value="Cytochrome P450"/>
    <property type="match status" value="1"/>
</dbReference>
<keyword evidence="8" id="KW-1133">Transmembrane helix</keyword>
<evidence type="ECO:0000256" key="6">
    <source>
        <dbReference type="PIRSR" id="PIRSR602401-1"/>
    </source>
</evidence>
<keyword evidence="8" id="KW-0812">Transmembrane</keyword>